<evidence type="ECO:0000256" key="4">
    <source>
        <dbReference type="ARBA" id="ARBA00006432"/>
    </source>
</evidence>
<evidence type="ECO:0000256" key="13">
    <source>
        <dbReference type="ARBA" id="ARBA00023055"/>
    </source>
</evidence>
<keyword evidence="13" id="KW-0445">Lipid transport</keyword>
<comment type="similarity">
    <text evidence="4">Belongs to the ATP-dependent AMP-binding enzyme family.</text>
</comment>
<keyword evidence="12" id="KW-1133">Transmembrane helix</keyword>
<dbReference type="GO" id="GO:0005524">
    <property type="term" value="F:ATP binding"/>
    <property type="evidence" value="ECO:0007669"/>
    <property type="project" value="UniProtKB-KW"/>
</dbReference>
<evidence type="ECO:0000256" key="6">
    <source>
        <dbReference type="ARBA" id="ARBA00022475"/>
    </source>
</evidence>
<dbReference type="Proteomes" id="UP000799772">
    <property type="component" value="Unassembled WGS sequence"/>
</dbReference>
<comment type="caution">
    <text evidence="22">The sequence shown here is derived from an EMBL/GenBank/DDBJ whole genome shotgun (WGS) entry which is preliminary data.</text>
</comment>
<evidence type="ECO:0000256" key="14">
    <source>
        <dbReference type="ARBA" id="ARBA00023136"/>
    </source>
</evidence>
<evidence type="ECO:0000256" key="7">
    <source>
        <dbReference type="ARBA" id="ARBA00022598"/>
    </source>
</evidence>
<feature type="domain" description="AMP-dependent synthetase/ligase" evidence="20">
    <location>
        <begin position="63"/>
        <end position="449"/>
    </location>
</feature>
<dbReference type="Pfam" id="PF13193">
    <property type="entry name" value="AMP-binding_C"/>
    <property type="match status" value="1"/>
</dbReference>
<evidence type="ECO:0000256" key="15">
    <source>
        <dbReference type="ARBA" id="ARBA00023140"/>
    </source>
</evidence>
<accession>A0A9P4IQT4</accession>
<dbReference type="Gene3D" id="3.30.300.30">
    <property type="match status" value="1"/>
</dbReference>
<organism evidence="22 23">
    <name type="scientific">Rhizodiscina lignyota</name>
    <dbReference type="NCBI Taxonomy" id="1504668"/>
    <lineage>
        <taxon>Eukaryota</taxon>
        <taxon>Fungi</taxon>
        <taxon>Dikarya</taxon>
        <taxon>Ascomycota</taxon>
        <taxon>Pezizomycotina</taxon>
        <taxon>Dothideomycetes</taxon>
        <taxon>Pleosporomycetidae</taxon>
        <taxon>Aulographales</taxon>
        <taxon>Rhizodiscinaceae</taxon>
        <taxon>Rhizodiscina</taxon>
    </lineage>
</organism>
<keyword evidence="10" id="KW-0547">Nucleotide-binding</keyword>
<evidence type="ECO:0000256" key="9">
    <source>
        <dbReference type="ARBA" id="ARBA00022692"/>
    </source>
</evidence>
<dbReference type="InterPro" id="IPR000873">
    <property type="entry name" value="AMP-dep_synth/lig_dom"/>
</dbReference>
<keyword evidence="15" id="KW-0576">Peroxisome</keyword>
<evidence type="ECO:0000256" key="10">
    <source>
        <dbReference type="ARBA" id="ARBA00022741"/>
    </source>
</evidence>
<evidence type="ECO:0000256" key="17">
    <source>
        <dbReference type="ARBA" id="ARBA00060276"/>
    </source>
</evidence>
<evidence type="ECO:0000256" key="5">
    <source>
        <dbReference type="ARBA" id="ARBA00022448"/>
    </source>
</evidence>
<dbReference type="FunFam" id="3.30.300.30:FF:000002">
    <property type="entry name" value="Long-chain fatty acid transport protein 1"/>
    <property type="match status" value="1"/>
</dbReference>
<keyword evidence="5" id="KW-0813">Transport</keyword>
<evidence type="ECO:0000256" key="16">
    <source>
        <dbReference type="ARBA" id="ARBA00051585"/>
    </source>
</evidence>
<dbReference type="InterPro" id="IPR025110">
    <property type="entry name" value="AMP-bd_C"/>
</dbReference>
<dbReference type="PANTHER" id="PTHR43107:SF15">
    <property type="entry name" value="FATTY ACID TRANSPORT PROTEIN 3, ISOFORM A"/>
    <property type="match status" value="1"/>
</dbReference>
<evidence type="ECO:0000259" key="21">
    <source>
        <dbReference type="Pfam" id="PF13193"/>
    </source>
</evidence>
<evidence type="ECO:0000256" key="2">
    <source>
        <dbReference type="ARBA" id="ARBA00004585"/>
    </source>
</evidence>
<keyword evidence="6" id="KW-1003">Cell membrane</keyword>
<feature type="domain" description="AMP-binding enzyme C-terminal" evidence="21">
    <location>
        <begin position="507"/>
        <end position="591"/>
    </location>
</feature>
<dbReference type="AlphaFoldDB" id="A0A9P4IQT4"/>
<sequence>MNPLSVPATAALAVPLLAYINAKFSLKYDIDLLQNFAVSVFGARWSRSRDRTNLFYVLEHHAQSKSTADHPFLLYQGKAYTFAQAYDISLRYGNWLRTKYGVLPNEVVAMDFMNSDNFCWIWMALWGIGAKPAFINYNLASTPLLHSIRTSTARLVLVDPEVQKSFSEEVMKELGSETFRDDKGPVEIVFFTEDIEMEARTAAPVRRPDGDRGGQELHDMAILIYTSGTTGLPKPAIVSWMKCRLGGGFIHRFLPMTKKDVTYTCMPLYHSSAALLAFVASLSSGSTLALGHRFNRRAFFSECRSYNATNMQYVGETCRYLLSLPPSPDDKNHKLQAAYGNGMRPDIWNKFKERFGIGTILEFYAATEGPSGMWNKSSNDFTAGAVGRNGPLANLVMSGRISVLKLDFSTNLPVRDPKTGLCIPINDNEPGELIYRLNEKDIKANFQGYYGNKKATSSKILRDVYSKGDAWFSTGDVMRHDNDWHWYFVDRIGDTFRWKSENVSTAEVAEVLGRVEGVVEANVYGVQIPGHDGRAGCAALLLDQIQAAERGGRSEQETLKKLASHAIKSLPRYAVPVFVRLGETLEGNKTGTMKQQKTVLRDEGVDPGKAAGVGDRFYYLKPGSAEYVPFGEKEWNGLLGGGVKL</sequence>
<dbReference type="InterPro" id="IPR045851">
    <property type="entry name" value="AMP-bd_C_sf"/>
</dbReference>
<dbReference type="GO" id="GO:0005778">
    <property type="term" value="C:peroxisomal membrane"/>
    <property type="evidence" value="ECO:0007669"/>
    <property type="project" value="UniProtKB-SubCell"/>
</dbReference>
<gene>
    <name evidence="22" type="ORF">NA57DRAFT_71812</name>
</gene>
<dbReference type="GO" id="GO:0005324">
    <property type="term" value="F:long-chain fatty acid transmembrane transporter activity"/>
    <property type="evidence" value="ECO:0007669"/>
    <property type="project" value="TreeGrafter"/>
</dbReference>
<dbReference type="GO" id="GO:0044539">
    <property type="term" value="P:long-chain fatty acid import into cell"/>
    <property type="evidence" value="ECO:0007669"/>
    <property type="project" value="TreeGrafter"/>
</dbReference>
<protein>
    <recommendedName>
        <fullName evidence="18">Very long-chain fatty acid transport protein</fullName>
    </recommendedName>
    <alternativeName>
        <fullName evidence="19">Very-long-chain acyl-CoA synthetase</fullName>
    </alternativeName>
</protein>
<evidence type="ECO:0000256" key="18">
    <source>
        <dbReference type="ARBA" id="ARBA00068795"/>
    </source>
</evidence>
<evidence type="ECO:0000259" key="20">
    <source>
        <dbReference type="Pfam" id="PF00501"/>
    </source>
</evidence>
<dbReference type="InterPro" id="IPR042099">
    <property type="entry name" value="ANL_N_sf"/>
</dbReference>
<keyword evidence="7" id="KW-0436">Ligase</keyword>
<dbReference type="EMBL" id="ML978122">
    <property type="protein sequence ID" value="KAF2102827.1"/>
    <property type="molecule type" value="Genomic_DNA"/>
</dbReference>
<name>A0A9P4IQT4_9PEZI</name>
<comment type="function">
    <text evidence="17">Acyl-CoA synthetase required for both the import of long chain fatty acids (LCFAs) (C14-C18) and the activation very long chain fatty acids (VLCFAs) (C20-C26) by esterification of the fatty acids into metabolically active CoA-thioesters for subsequent degradation or incorporation into phospholipids. The transport and fatty acyl-CoA synthetase activities are genetically separable and are thus independent activities. Esterifies VLCFAs in the peroxisome matrix. The VLCFAs are actively transported into peroxisomes by a PXA1-PXA2 heterodimeric transporter in the peroxisomal membrane.</text>
</comment>
<reference evidence="22" key="1">
    <citation type="journal article" date="2020" name="Stud. Mycol.">
        <title>101 Dothideomycetes genomes: a test case for predicting lifestyles and emergence of pathogens.</title>
        <authorList>
            <person name="Haridas S."/>
            <person name="Albert R."/>
            <person name="Binder M."/>
            <person name="Bloem J."/>
            <person name="Labutti K."/>
            <person name="Salamov A."/>
            <person name="Andreopoulos B."/>
            <person name="Baker S."/>
            <person name="Barry K."/>
            <person name="Bills G."/>
            <person name="Bluhm B."/>
            <person name="Cannon C."/>
            <person name="Castanera R."/>
            <person name="Culley D."/>
            <person name="Daum C."/>
            <person name="Ezra D."/>
            <person name="Gonzalez J."/>
            <person name="Henrissat B."/>
            <person name="Kuo A."/>
            <person name="Liang C."/>
            <person name="Lipzen A."/>
            <person name="Lutzoni F."/>
            <person name="Magnuson J."/>
            <person name="Mondo S."/>
            <person name="Nolan M."/>
            <person name="Ohm R."/>
            <person name="Pangilinan J."/>
            <person name="Park H.-J."/>
            <person name="Ramirez L."/>
            <person name="Alfaro M."/>
            <person name="Sun H."/>
            <person name="Tritt A."/>
            <person name="Yoshinaga Y."/>
            <person name="Zwiers L.-H."/>
            <person name="Turgeon B."/>
            <person name="Goodwin S."/>
            <person name="Spatafora J."/>
            <person name="Crous P."/>
            <person name="Grigoriev I."/>
        </authorList>
    </citation>
    <scope>NUCLEOTIDE SEQUENCE</scope>
    <source>
        <strain evidence="22">CBS 133067</strain>
    </source>
</reference>
<comment type="subcellular location">
    <subcellularLocation>
        <location evidence="3">Cell membrane</location>
        <topology evidence="3">Multi-pass membrane protein</topology>
    </subcellularLocation>
    <subcellularLocation>
        <location evidence="1">Lipid droplet</location>
    </subcellularLocation>
    <subcellularLocation>
        <location evidence="2">Peroxisome membrane</location>
        <topology evidence="2">Multi-pass membrane protein</topology>
    </subcellularLocation>
</comment>
<evidence type="ECO:0000313" key="22">
    <source>
        <dbReference type="EMBL" id="KAF2102827.1"/>
    </source>
</evidence>
<dbReference type="InterPro" id="IPR020845">
    <property type="entry name" value="AMP-binding_CS"/>
</dbReference>
<keyword evidence="14" id="KW-0472">Membrane</keyword>
<evidence type="ECO:0000256" key="3">
    <source>
        <dbReference type="ARBA" id="ARBA00004651"/>
    </source>
</evidence>
<evidence type="ECO:0000256" key="19">
    <source>
        <dbReference type="ARBA" id="ARBA00078285"/>
    </source>
</evidence>
<keyword evidence="23" id="KW-1185">Reference proteome</keyword>
<dbReference type="Pfam" id="PF00501">
    <property type="entry name" value="AMP-binding"/>
    <property type="match status" value="1"/>
</dbReference>
<dbReference type="PROSITE" id="PS00455">
    <property type="entry name" value="AMP_BINDING"/>
    <property type="match status" value="1"/>
</dbReference>
<dbReference type="GO" id="GO:0009898">
    <property type="term" value="C:cytoplasmic side of plasma membrane"/>
    <property type="evidence" value="ECO:0007669"/>
    <property type="project" value="TreeGrafter"/>
</dbReference>
<keyword evidence="9" id="KW-0812">Transmembrane</keyword>
<comment type="catalytic activity">
    <reaction evidence="16">
        <text>a very long-chain fatty acid + ATP + CoA = a very long-chain fatty acyl-CoA + AMP + diphosphate</text>
        <dbReference type="Rhea" id="RHEA:54536"/>
        <dbReference type="ChEBI" id="CHEBI:30616"/>
        <dbReference type="ChEBI" id="CHEBI:33019"/>
        <dbReference type="ChEBI" id="CHEBI:57287"/>
        <dbReference type="ChEBI" id="CHEBI:58950"/>
        <dbReference type="ChEBI" id="CHEBI:138261"/>
        <dbReference type="ChEBI" id="CHEBI:456215"/>
    </reaction>
</comment>
<dbReference type="SUPFAM" id="SSF56801">
    <property type="entry name" value="Acetyl-CoA synthetase-like"/>
    <property type="match status" value="1"/>
</dbReference>
<dbReference type="GO" id="GO:0005811">
    <property type="term" value="C:lipid droplet"/>
    <property type="evidence" value="ECO:0007669"/>
    <property type="project" value="UniProtKB-SubCell"/>
</dbReference>
<evidence type="ECO:0000256" key="1">
    <source>
        <dbReference type="ARBA" id="ARBA00004502"/>
    </source>
</evidence>
<evidence type="ECO:0000256" key="12">
    <source>
        <dbReference type="ARBA" id="ARBA00022989"/>
    </source>
</evidence>
<evidence type="ECO:0000256" key="11">
    <source>
        <dbReference type="ARBA" id="ARBA00022840"/>
    </source>
</evidence>
<keyword evidence="8" id="KW-0551">Lipid droplet</keyword>
<dbReference type="FunFam" id="3.40.50.12780:FF:000019">
    <property type="entry name" value="Long-chain fatty acid transporter"/>
    <property type="match status" value="1"/>
</dbReference>
<dbReference type="Gene3D" id="3.40.50.12780">
    <property type="entry name" value="N-terminal domain of ligase-like"/>
    <property type="match status" value="1"/>
</dbReference>
<keyword evidence="11" id="KW-0067">ATP-binding</keyword>
<dbReference type="GO" id="GO:0004467">
    <property type="term" value="F:long-chain fatty acid-CoA ligase activity"/>
    <property type="evidence" value="ECO:0007669"/>
    <property type="project" value="TreeGrafter"/>
</dbReference>
<dbReference type="OrthoDB" id="10253869at2759"/>
<proteinExistence type="inferred from homology"/>
<dbReference type="PANTHER" id="PTHR43107">
    <property type="entry name" value="LONG-CHAIN FATTY ACID TRANSPORT PROTEIN"/>
    <property type="match status" value="1"/>
</dbReference>
<evidence type="ECO:0000313" key="23">
    <source>
        <dbReference type="Proteomes" id="UP000799772"/>
    </source>
</evidence>
<evidence type="ECO:0000256" key="8">
    <source>
        <dbReference type="ARBA" id="ARBA00022677"/>
    </source>
</evidence>